<gene>
    <name evidence="5" type="ORF">SAMN05216552_103630</name>
</gene>
<evidence type="ECO:0000259" key="4">
    <source>
        <dbReference type="Pfam" id="PF13193"/>
    </source>
</evidence>
<dbReference type="InterPro" id="IPR042099">
    <property type="entry name" value="ANL_N_sf"/>
</dbReference>
<keyword evidence="6" id="KW-1185">Reference proteome</keyword>
<dbReference type="STRING" id="1035707.SAMN05216552_103630"/>
<dbReference type="PANTHER" id="PTHR43201:SF5">
    <property type="entry name" value="MEDIUM-CHAIN ACYL-COA LIGASE ACSF2, MITOCHONDRIAL"/>
    <property type="match status" value="1"/>
</dbReference>
<dbReference type="AlphaFoldDB" id="A0A1I7LRY7"/>
<dbReference type="Gene3D" id="3.40.50.12780">
    <property type="entry name" value="N-terminal domain of ligase-like"/>
    <property type="match status" value="1"/>
</dbReference>
<dbReference type="InterPro" id="IPR000873">
    <property type="entry name" value="AMP-dep_synth/lig_dom"/>
</dbReference>
<proteinExistence type="inferred from homology"/>
<evidence type="ECO:0000256" key="1">
    <source>
        <dbReference type="ARBA" id="ARBA00006432"/>
    </source>
</evidence>
<organism evidence="5 6">
    <name type="scientific">Pseudoduganella namucuonensis</name>
    <dbReference type="NCBI Taxonomy" id="1035707"/>
    <lineage>
        <taxon>Bacteria</taxon>
        <taxon>Pseudomonadati</taxon>
        <taxon>Pseudomonadota</taxon>
        <taxon>Betaproteobacteria</taxon>
        <taxon>Burkholderiales</taxon>
        <taxon>Oxalobacteraceae</taxon>
        <taxon>Telluria group</taxon>
        <taxon>Pseudoduganella</taxon>
    </lineage>
</organism>
<dbReference type="PANTHER" id="PTHR43201">
    <property type="entry name" value="ACYL-COA SYNTHETASE"/>
    <property type="match status" value="1"/>
</dbReference>
<dbReference type="InterPro" id="IPR025110">
    <property type="entry name" value="AMP-bd_C"/>
</dbReference>
<protein>
    <submittedName>
        <fullName evidence="5">Fatty-acyl-CoA synthase</fullName>
    </submittedName>
</protein>
<dbReference type="SUPFAM" id="SSF56801">
    <property type="entry name" value="Acetyl-CoA synthetase-like"/>
    <property type="match status" value="1"/>
</dbReference>
<feature type="domain" description="AMP-dependent synthetase/ligase" evidence="3">
    <location>
        <begin position="19"/>
        <end position="387"/>
    </location>
</feature>
<dbReference type="Pfam" id="PF13193">
    <property type="entry name" value="AMP-binding_C"/>
    <property type="match status" value="1"/>
</dbReference>
<name>A0A1I7LRY7_9BURK</name>
<dbReference type="Gene3D" id="3.30.300.30">
    <property type="match status" value="1"/>
</dbReference>
<keyword evidence="2" id="KW-0436">Ligase</keyword>
<feature type="domain" description="AMP-binding enzyme C-terminal" evidence="4">
    <location>
        <begin position="438"/>
        <end position="513"/>
    </location>
</feature>
<dbReference type="EMBL" id="FPBO01000036">
    <property type="protein sequence ID" value="SFV12442.1"/>
    <property type="molecule type" value="Genomic_DNA"/>
</dbReference>
<dbReference type="Pfam" id="PF00501">
    <property type="entry name" value="AMP-binding"/>
    <property type="match status" value="1"/>
</dbReference>
<dbReference type="Proteomes" id="UP000199391">
    <property type="component" value="Unassembled WGS sequence"/>
</dbReference>
<sequence length="529" mass="56614">MESLLNLTFTAPTIAAALAAAAAEHEHRRAYIDDGQVHSFRDTDNCAAALAGRLAAAGIERGDRIAVIAPNQIEWVHVFFAAAKLGAVIVGLSVRYRDTELDYMLSDSKATMVISLAEYAEYDYRRYFSAAKAEGRLPDLRHVVYLAPRDVHVLAPFAALGEAAAAPVAEAVVGPDDLMMIIYTSGTTGKPKAAGLTHRTMLASAGAQARHIRAAPDDLIQLANPLNHVGGITCGILTFLLAGATCELVPVFKAEIVLDLAMRRPPTVISGVPTMLTLLLRHPKVTEVDFSSVRLVFMGGANVDGAILERLQQVMPGARLMNLYGMTETAGAIVMTPWDCGKDDLLLSIGLPLEGAQMRVVDSAERPVPPGEVGELWFKGLGVIPGYAGAQHGAEAFDAAGWVHSGDLAYVDQRGYVFLKGRDKDMYIQGGFNVYPVEVENVIASHPAVMLVAGVGVADPVLGQVGRYYVVPKEGAGVTEQELIEYCRSRVANYKVPKEVLFRTELPMTPAGKIQKSALRGEQLAGGTK</sequence>
<dbReference type="PROSITE" id="PS00455">
    <property type="entry name" value="AMP_BINDING"/>
    <property type="match status" value="1"/>
</dbReference>
<evidence type="ECO:0000313" key="5">
    <source>
        <dbReference type="EMBL" id="SFV12442.1"/>
    </source>
</evidence>
<accession>A0A1I7LRY7</accession>
<dbReference type="InterPro" id="IPR045851">
    <property type="entry name" value="AMP-bd_C_sf"/>
</dbReference>
<reference evidence="6" key="1">
    <citation type="submission" date="2016-10" db="EMBL/GenBank/DDBJ databases">
        <authorList>
            <person name="Varghese N."/>
            <person name="Submissions S."/>
        </authorList>
    </citation>
    <scope>NUCLEOTIDE SEQUENCE [LARGE SCALE GENOMIC DNA]</scope>
    <source>
        <strain evidence="6">CGMCC 1.11014</strain>
    </source>
</reference>
<comment type="similarity">
    <text evidence="1">Belongs to the ATP-dependent AMP-binding enzyme family.</text>
</comment>
<evidence type="ECO:0000256" key="2">
    <source>
        <dbReference type="ARBA" id="ARBA00022598"/>
    </source>
</evidence>
<evidence type="ECO:0000313" key="6">
    <source>
        <dbReference type="Proteomes" id="UP000199391"/>
    </source>
</evidence>
<dbReference type="GO" id="GO:0006631">
    <property type="term" value="P:fatty acid metabolic process"/>
    <property type="evidence" value="ECO:0007669"/>
    <property type="project" value="TreeGrafter"/>
</dbReference>
<dbReference type="InterPro" id="IPR020845">
    <property type="entry name" value="AMP-binding_CS"/>
</dbReference>
<evidence type="ECO:0000259" key="3">
    <source>
        <dbReference type="Pfam" id="PF00501"/>
    </source>
</evidence>
<dbReference type="GO" id="GO:0031956">
    <property type="term" value="F:medium-chain fatty acid-CoA ligase activity"/>
    <property type="evidence" value="ECO:0007669"/>
    <property type="project" value="TreeGrafter"/>
</dbReference>